<evidence type="ECO:0000256" key="1">
    <source>
        <dbReference type="SAM" id="MobiDB-lite"/>
    </source>
</evidence>
<reference evidence="2" key="1">
    <citation type="submission" date="2020-08" db="EMBL/GenBank/DDBJ databases">
        <title>Genome sequencing and assembly of the red palm weevil Rhynchophorus ferrugineus.</title>
        <authorList>
            <person name="Dias G.B."/>
            <person name="Bergman C.M."/>
            <person name="Manee M."/>
        </authorList>
    </citation>
    <scope>NUCLEOTIDE SEQUENCE</scope>
    <source>
        <strain evidence="2">AA-2017</strain>
        <tissue evidence="2">Whole larva</tissue>
    </source>
</reference>
<feature type="compositionally biased region" description="Basic and acidic residues" evidence="1">
    <location>
        <begin position="116"/>
        <end position="143"/>
    </location>
</feature>
<sequence>MGATTFIGEVRSPYWKMRIGGIIRREATLPSKGGQTERLPPTKRGSGEIDLVELRYLKVLILFRGGNSQLRSRHHYGLGGGRLALQPPRLTHYARRRIVHTLAAPHGGGRTQTGWSREDRSGSWRVGEREGLGGERRGERDGERERVWKREAGWRLSREERRWYGVELKIGVRSEMGFATGDSRAVGQHGTRPDIGTDGSGLSVRPTG</sequence>
<organism evidence="2 3">
    <name type="scientific">Rhynchophorus ferrugineus</name>
    <name type="common">Red palm weevil</name>
    <name type="synonym">Curculio ferrugineus</name>
    <dbReference type="NCBI Taxonomy" id="354439"/>
    <lineage>
        <taxon>Eukaryota</taxon>
        <taxon>Metazoa</taxon>
        <taxon>Ecdysozoa</taxon>
        <taxon>Arthropoda</taxon>
        <taxon>Hexapoda</taxon>
        <taxon>Insecta</taxon>
        <taxon>Pterygota</taxon>
        <taxon>Neoptera</taxon>
        <taxon>Endopterygota</taxon>
        <taxon>Coleoptera</taxon>
        <taxon>Polyphaga</taxon>
        <taxon>Cucujiformia</taxon>
        <taxon>Curculionidae</taxon>
        <taxon>Dryophthorinae</taxon>
        <taxon>Rhynchophorus</taxon>
    </lineage>
</organism>
<protein>
    <submittedName>
        <fullName evidence="2">Uncharacterized protein</fullName>
    </submittedName>
</protein>
<evidence type="ECO:0000313" key="3">
    <source>
        <dbReference type="Proteomes" id="UP000625711"/>
    </source>
</evidence>
<comment type="caution">
    <text evidence="2">The sequence shown here is derived from an EMBL/GenBank/DDBJ whole genome shotgun (WGS) entry which is preliminary data.</text>
</comment>
<evidence type="ECO:0000313" key="2">
    <source>
        <dbReference type="EMBL" id="KAF7270596.1"/>
    </source>
</evidence>
<dbReference type="Proteomes" id="UP000625711">
    <property type="component" value="Unassembled WGS sequence"/>
</dbReference>
<proteinExistence type="predicted"/>
<dbReference type="EMBL" id="JAACXV010014078">
    <property type="protein sequence ID" value="KAF7270596.1"/>
    <property type="molecule type" value="Genomic_DNA"/>
</dbReference>
<name>A0A834M3B6_RHYFE</name>
<accession>A0A834M3B6</accession>
<dbReference type="AlphaFoldDB" id="A0A834M3B6"/>
<feature type="region of interest" description="Disordered" evidence="1">
    <location>
        <begin position="104"/>
        <end position="143"/>
    </location>
</feature>
<feature type="region of interest" description="Disordered" evidence="1">
    <location>
        <begin position="181"/>
        <end position="208"/>
    </location>
</feature>
<keyword evidence="3" id="KW-1185">Reference proteome</keyword>
<gene>
    <name evidence="2" type="ORF">GWI33_016454</name>
</gene>